<feature type="transmembrane region" description="Helical" evidence="7">
    <location>
        <begin position="392"/>
        <end position="409"/>
    </location>
</feature>
<dbReference type="PANTHER" id="PTHR30618:SF4">
    <property type="entry name" value="ALLANTOIN PERMEASE"/>
    <property type="match status" value="1"/>
</dbReference>
<dbReference type="InterPro" id="IPR001248">
    <property type="entry name" value="Pur-cyt_permease"/>
</dbReference>
<evidence type="ECO:0000256" key="1">
    <source>
        <dbReference type="ARBA" id="ARBA00004141"/>
    </source>
</evidence>
<evidence type="ECO:0000256" key="3">
    <source>
        <dbReference type="ARBA" id="ARBA00022692"/>
    </source>
</evidence>
<keyword evidence="3 7" id="KW-0812">Transmembrane</keyword>
<dbReference type="eggNOG" id="KOG2466">
    <property type="taxonomic scope" value="Eukaryota"/>
</dbReference>
<gene>
    <name evidence="8" type="ORF">TEQG_03920</name>
</gene>
<feature type="transmembrane region" description="Helical" evidence="7">
    <location>
        <begin position="333"/>
        <end position="352"/>
    </location>
</feature>
<reference evidence="9" key="1">
    <citation type="journal article" date="2012" name="MBio">
        <title>Comparative genome analysis of Trichophyton rubrum and related dermatophytes reveals candidate genes involved in infection.</title>
        <authorList>
            <person name="Martinez D.A."/>
            <person name="Oliver B.G."/>
            <person name="Graeser Y."/>
            <person name="Goldberg J.M."/>
            <person name="Li W."/>
            <person name="Martinez-Rossi N.M."/>
            <person name="Monod M."/>
            <person name="Shelest E."/>
            <person name="Barton R.C."/>
            <person name="Birch E."/>
            <person name="Brakhage A.A."/>
            <person name="Chen Z."/>
            <person name="Gurr S.J."/>
            <person name="Heiman D."/>
            <person name="Heitman J."/>
            <person name="Kosti I."/>
            <person name="Rossi A."/>
            <person name="Saif S."/>
            <person name="Samalova M."/>
            <person name="Saunders C.W."/>
            <person name="Shea T."/>
            <person name="Summerbell R.C."/>
            <person name="Xu J."/>
            <person name="Young S."/>
            <person name="Zeng Q."/>
            <person name="Birren B.W."/>
            <person name="Cuomo C.A."/>
            <person name="White T.C."/>
        </authorList>
    </citation>
    <scope>NUCLEOTIDE SEQUENCE [LARGE SCALE GENOMIC DNA]</scope>
    <source>
        <strain evidence="9">ATCC MYA-4606 / CBS 127.97</strain>
    </source>
</reference>
<name>F2PSG8_TRIEC</name>
<evidence type="ECO:0000256" key="2">
    <source>
        <dbReference type="ARBA" id="ARBA00008974"/>
    </source>
</evidence>
<dbReference type="EMBL" id="DS995735">
    <property type="protein sequence ID" value="EGE04747.1"/>
    <property type="molecule type" value="Genomic_DNA"/>
</dbReference>
<dbReference type="AlphaFoldDB" id="F2PSG8"/>
<evidence type="ECO:0000256" key="4">
    <source>
        <dbReference type="ARBA" id="ARBA00022989"/>
    </source>
</evidence>
<dbReference type="CDD" id="cd11482">
    <property type="entry name" value="SLC-NCS1sbd_NRT1-like"/>
    <property type="match status" value="1"/>
</dbReference>
<dbReference type="GO" id="GO:0015205">
    <property type="term" value="F:nucleobase transmembrane transporter activity"/>
    <property type="evidence" value="ECO:0007669"/>
    <property type="project" value="TreeGrafter"/>
</dbReference>
<feature type="transmembrane region" description="Helical" evidence="7">
    <location>
        <begin position="115"/>
        <end position="135"/>
    </location>
</feature>
<evidence type="ECO:0000313" key="8">
    <source>
        <dbReference type="EMBL" id="EGE04747.1"/>
    </source>
</evidence>
<feature type="transmembrane region" description="Helical" evidence="7">
    <location>
        <begin position="142"/>
        <end position="160"/>
    </location>
</feature>
<sequence length="575" mass="62781">MKATSQGTMLRRLHHAVTLSSENSEAVSVWINDDIRPLPPSRRTWSTLTFVGWWSVWQLSLTNWQLGAALVASSLSVWQTMIAVILGRIIAAIVAVMIGYIGAEWHIGFPVYSRVIWGIFGAIVPTVVRIGLTIVGFAFQSYTGGLCVSAILAAIFPSFNGLQNTLPESAHVTTQQIIGWALFNIISIPMLYRRPERSEKLMIGMNVISFASLLGIMIWSLSYAKGAGDLIHQSSNLQGSSALGFGILQGTTTVVGTVSIALTSQMDFSRFARKPSDQVFGQWFTFIIIGSVMPLFGCLTSSATQKIYGEPLWNPPTILAMWLQRDYSSTSRAAAFFAGLGLVSSQLALTVVDNGKFCPNQNLVLSDIINLGYSVGMDLSGLLPRYINIRRGCYVGLILGMALCPWELLASAKTFVSVISSFSIFMAPLCGIHISDYWIVRQRRLKLSDLYHSRPNGIYYYTSGINWRSTIPWLVGWVPLLPGFIHSINPTIKMPVGIDRLYALGFPYGLLASMAVHTVINRIFPPPGIGDIDKDDIFGTFTPTEAAKLGVSPLGGDDDSDGNSAQSSGNRAEKV</sequence>
<feature type="transmembrane region" description="Helical" evidence="7">
    <location>
        <begin position="283"/>
        <end position="303"/>
    </location>
</feature>
<dbReference type="Proteomes" id="UP000009169">
    <property type="component" value="Unassembled WGS sequence"/>
</dbReference>
<feature type="region of interest" description="Disordered" evidence="6">
    <location>
        <begin position="549"/>
        <end position="575"/>
    </location>
</feature>
<evidence type="ECO:0000256" key="5">
    <source>
        <dbReference type="ARBA" id="ARBA00023136"/>
    </source>
</evidence>
<keyword evidence="9" id="KW-1185">Reference proteome</keyword>
<feature type="transmembrane region" description="Helical" evidence="7">
    <location>
        <begin position="415"/>
        <end position="440"/>
    </location>
</feature>
<organism evidence="8 9">
    <name type="scientific">Trichophyton equinum (strain ATCC MYA-4606 / CBS 127.97)</name>
    <name type="common">Horse ringworm fungus</name>
    <dbReference type="NCBI Taxonomy" id="559882"/>
    <lineage>
        <taxon>Eukaryota</taxon>
        <taxon>Fungi</taxon>
        <taxon>Dikarya</taxon>
        <taxon>Ascomycota</taxon>
        <taxon>Pezizomycotina</taxon>
        <taxon>Eurotiomycetes</taxon>
        <taxon>Eurotiomycetidae</taxon>
        <taxon>Onygenales</taxon>
        <taxon>Arthrodermataceae</taxon>
        <taxon>Trichophyton</taxon>
    </lineage>
</organism>
<dbReference type="InterPro" id="IPR045225">
    <property type="entry name" value="Uracil/uridine/allantoin_perm"/>
</dbReference>
<feature type="transmembrane region" description="Helical" evidence="7">
    <location>
        <begin position="82"/>
        <end position="103"/>
    </location>
</feature>
<feature type="transmembrane region" description="Helical" evidence="7">
    <location>
        <begin position="203"/>
        <end position="222"/>
    </location>
</feature>
<protein>
    <submittedName>
        <fullName evidence="8">NCS1 nucleoside transporter</fullName>
    </submittedName>
</protein>
<dbReference type="Gene3D" id="1.10.4160.10">
    <property type="entry name" value="Hydantoin permease"/>
    <property type="match status" value="1"/>
</dbReference>
<comment type="subcellular location">
    <subcellularLocation>
        <location evidence="1">Membrane</location>
        <topology evidence="1">Multi-pass membrane protein</topology>
    </subcellularLocation>
</comment>
<feature type="compositionally biased region" description="Polar residues" evidence="6">
    <location>
        <begin position="562"/>
        <end position="575"/>
    </location>
</feature>
<keyword evidence="4 7" id="KW-1133">Transmembrane helix</keyword>
<dbReference type="OrthoDB" id="2018619at2759"/>
<comment type="similarity">
    <text evidence="2">Belongs to the purine-cytosine permease (2.A.39) family.</text>
</comment>
<accession>F2PSG8</accession>
<dbReference type="GO" id="GO:0005886">
    <property type="term" value="C:plasma membrane"/>
    <property type="evidence" value="ECO:0007669"/>
    <property type="project" value="TreeGrafter"/>
</dbReference>
<keyword evidence="5 7" id="KW-0472">Membrane</keyword>
<evidence type="ECO:0000256" key="6">
    <source>
        <dbReference type="SAM" id="MobiDB-lite"/>
    </source>
</evidence>
<proteinExistence type="inferred from homology"/>
<dbReference type="VEuPathDB" id="FungiDB:TEQG_03920"/>
<evidence type="ECO:0000313" key="9">
    <source>
        <dbReference type="Proteomes" id="UP000009169"/>
    </source>
</evidence>
<feature type="transmembrane region" description="Helical" evidence="7">
    <location>
        <begin position="172"/>
        <end position="191"/>
    </location>
</feature>
<dbReference type="HOGENOM" id="CLU_021555_3_0_1"/>
<evidence type="ECO:0000256" key="7">
    <source>
        <dbReference type="SAM" id="Phobius"/>
    </source>
</evidence>
<dbReference type="PANTHER" id="PTHR30618">
    <property type="entry name" value="NCS1 FAMILY PURINE/PYRIMIDINE TRANSPORTER"/>
    <property type="match status" value="1"/>
</dbReference>
<dbReference type="Pfam" id="PF02133">
    <property type="entry name" value="Transp_cyt_pur"/>
    <property type="match status" value="1"/>
</dbReference>
<feature type="transmembrane region" description="Helical" evidence="7">
    <location>
        <begin position="242"/>
        <end position="262"/>
    </location>
</feature>